<dbReference type="GeneID" id="20312074"/>
<feature type="compositionally biased region" description="Low complexity" evidence="1">
    <location>
        <begin position="189"/>
        <end position="199"/>
    </location>
</feature>
<dbReference type="HOGENOM" id="CLU_888610_0_0_1"/>
<dbReference type="InParanoid" id="H6C6U9"/>
<dbReference type="Proteomes" id="UP000007304">
    <property type="component" value="Unassembled WGS sequence"/>
</dbReference>
<evidence type="ECO:0000313" key="3">
    <source>
        <dbReference type="Proteomes" id="UP000007304"/>
    </source>
</evidence>
<protein>
    <submittedName>
        <fullName evidence="2">Uncharacterized protein</fullName>
    </submittedName>
</protein>
<name>H6C6U9_EXODN</name>
<evidence type="ECO:0000313" key="2">
    <source>
        <dbReference type="EMBL" id="EHY59445.1"/>
    </source>
</evidence>
<dbReference type="RefSeq" id="XP_009159906.1">
    <property type="nucleotide sequence ID" value="XM_009161658.1"/>
</dbReference>
<proteinExistence type="predicted"/>
<reference evidence="2" key="1">
    <citation type="submission" date="2011-07" db="EMBL/GenBank/DDBJ databases">
        <title>The Genome Sequence of Exophiala (Wangiella) dermatitidis NIH/UT8656.</title>
        <authorList>
            <consortium name="The Broad Institute Genome Sequencing Platform"/>
            <person name="Cuomo C."/>
            <person name="Wang Z."/>
            <person name="Hunicke-Smith S."/>
            <person name="Szanislo P.J."/>
            <person name="Earl A."/>
            <person name="Young S.K."/>
            <person name="Zeng Q."/>
            <person name="Gargeya S."/>
            <person name="Fitzgerald M."/>
            <person name="Haas B."/>
            <person name="Abouelleil A."/>
            <person name="Alvarado L."/>
            <person name="Arachchi H.M."/>
            <person name="Berlin A."/>
            <person name="Brown A."/>
            <person name="Chapman S.B."/>
            <person name="Chen Z."/>
            <person name="Dunbar C."/>
            <person name="Freedman E."/>
            <person name="Gearin G."/>
            <person name="Gellesch M."/>
            <person name="Goldberg J."/>
            <person name="Griggs A."/>
            <person name="Gujja S."/>
            <person name="Heiman D."/>
            <person name="Howarth C."/>
            <person name="Larson L."/>
            <person name="Lui A."/>
            <person name="MacDonald P.J.P."/>
            <person name="Montmayeur A."/>
            <person name="Murphy C."/>
            <person name="Neiman D."/>
            <person name="Pearson M."/>
            <person name="Priest M."/>
            <person name="Roberts A."/>
            <person name="Saif S."/>
            <person name="Shea T."/>
            <person name="Shenoy N."/>
            <person name="Sisk P."/>
            <person name="Stolte C."/>
            <person name="Sykes S."/>
            <person name="Wortman J."/>
            <person name="Nusbaum C."/>
            <person name="Birren B."/>
        </authorList>
    </citation>
    <scope>NUCLEOTIDE SEQUENCE</scope>
    <source>
        <strain evidence="2">NIH/UT8656</strain>
    </source>
</reference>
<dbReference type="EMBL" id="JH226135">
    <property type="protein sequence ID" value="EHY59445.1"/>
    <property type="molecule type" value="Genomic_DNA"/>
</dbReference>
<feature type="region of interest" description="Disordered" evidence="1">
    <location>
        <begin position="185"/>
        <end position="207"/>
    </location>
</feature>
<accession>H6C6U9</accession>
<keyword evidence="3" id="KW-1185">Reference proteome</keyword>
<organism evidence="2 3">
    <name type="scientific">Exophiala dermatitidis (strain ATCC 34100 / CBS 525.76 / NIH/UT8656)</name>
    <name type="common">Black yeast</name>
    <name type="synonym">Wangiella dermatitidis</name>
    <dbReference type="NCBI Taxonomy" id="858893"/>
    <lineage>
        <taxon>Eukaryota</taxon>
        <taxon>Fungi</taxon>
        <taxon>Dikarya</taxon>
        <taxon>Ascomycota</taxon>
        <taxon>Pezizomycotina</taxon>
        <taxon>Eurotiomycetes</taxon>
        <taxon>Chaetothyriomycetidae</taxon>
        <taxon>Chaetothyriales</taxon>
        <taxon>Herpotrichiellaceae</taxon>
        <taxon>Exophiala</taxon>
    </lineage>
</organism>
<dbReference type="VEuPathDB" id="FungiDB:HMPREF1120_07435"/>
<sequence>MPPPNETPTNPNRRHIQWDELPTIDGLFPSERRILDRPPPHIYDMMREVTMRVQRDDRMTPEVQHSVQRLVTAVEGHVEAHPSPVGRSLPISVTRRRGIREEEIGAGTVVFGARPLSRTVYREIRASLSLRPGATRHGLGLFSVVDTFVDTNTVTNTGASVVGGVGGGTVSVTAGSVASGTTPAYLRDTTASTSPSSSPSPSPLLHRHGQRFGRREFLLSLETKRSGRRTRHYVVLPDAQFTVAMTWHRGSRRVAVEIRDFWEREGHRHHVFLVAHKDVFLPCPGSSCERLVSAEEAIRRWVGEEVALGPVEL</sequence>
<dbReference type="AlphaFoldDB" id="H6C6U9"/>
<gene>
    <name evidence="2" type="ORF">HMPREF1120_07435</name>
</gene>
<evidence type="ECO:0000256" key="1">
    <source>
        <dbReference type="SAM" id="MobiDB-lite"/>
    </source>
</evidence>